<organism evidence="5 6">
    <name type="scientific">Theileria equi strain WA</name>
    <dbReference type="NCBI Taxonomy" id="1537102"/>
    <lineage>
        <taxon>Eukaryota</taxon>
        <taxon>Sar</taxon>
        <taxon>Alveolata</taxon>
        <taxon>Apicomplexa</taxon>
        <taxon>Aconoidasida</taxon>
        <taxon>Piroplasmida</taxon>
        <taxon>Theileriidae</taxon>
        <taxon>Theileria</taxon>
    </lineage>
</organism>
<evidence type="ECO:0000256" key="2">
    <source>
        <dbReference type="ARBA" id="ARBA00022598"/>
    </source>
</evidence>
<dbReference type="STRING" id="1537102.L0AYN5"/>
<keyword evidence="3" id="KW-0547">Nucleotide-binding</keyword>
<dbReference type="InterPro" id="IPR001645">
    <property type="entry name" value="Folylpolyglutamate_synth"/>
</dbReference>
<dbReference type="Gene3D" id="3.40.1190.10">
    <property type="entry name" value="Mur-like, catalytic domain"/>
    <property type="match status" value="1"/>
</dbReference>
<dbReference type="GO" id="GO:0005737">
    <property type="term" value="C:cytoplasm"/>
    <property type="evidence" value="ECO:0007669"/>
    <property type="project" value="TreeGrafter"/>
</dbReference>
<dbReference type="AlphaFoldDB" id="L0AYN5"/>
<dbReference type="GeneID" id="15803330"/>
<dbReference type="KEGG" id="beq:BEWA_029820"/>
<dbReference type="eggNOG" id="KOG2525">
    <property type="taxonomic scope" value="Eukaryota"/>
</dbReference>
<keyword evidence="6" id="KW-1185">Reference proteome</keyword>
<reference evidence="5 6" key="1">
    <citation type="journal article" date="2012" name="BMC Genomics">
        <title>Comparative genomic analysis and phylogenetic position of Theileria equi.</title>
        <authorList>
            <person name="Kappmeyer L.S."/>
            <person name="Thiagarajan M."/>
            <person name="Herndon D.R."/>
            <person name="Ramsay J.D."/>
            <person name="Caler E."/>
            <person name="Djikeng A."/>
            <person name="Gillespie J.J."/>
            <person name="Lau A.O."/>
            <person name="Roalson E.H."/>
            <person name="Silva J.C."/>
            <person name="Silva M.G."/>
            <person name="Suarez C.E."/>
            <person name="Ueti M.W."/>
            <person name="Nene V.M."/>
            <person name="Mealey R.H."/>
            <person name="Knowles D.P."/>
            <person name="Brayton K.A."/>
        </authorList>
    </citation>
    <scope>NUCLEOTIDE SEQUENCE [LARGE SCALE GENOMIC DNA]</scope>
    <source>
        <strain evidence="5 6">WA</strain>
    </source>
</reference>
<protein>
    <submittedName>
        <fullName evidence="5">Folylpolyglutamate synthase, putative</fullName>
        <ecNumber evidence="5">6.3.2.17</ecNumber>
    </submittedName>
</protein>
<name>L0AYN5_THEEQ</name>
<evidence type="ECO:0000313" key="5">
    <source>
        <dbReference type="EMBL" id="AFZ80131.1"/>
    </source>
</evidence>
<keyword evidence="4" id="KW-0067">ATP-binding</keyword>
<dbReference type="Proteomes" id="UP000031512">
    <property type="component" value="Chromosome 1"/>
</dbReference>
<dbReference type="SUPFAM" id="SSF53623">
    <property type="entry name" value="MurD-like peptide ligases, catalytic domain"/>
    <property type="match status" value="1"/>
</dbReference>
<accession>L0AYN5</accession>
<dbReference type="PANTHER" id="PTHR11136:SF0">
    <property type="entry name" value="DIHYDROFOLATE SYNTHETASE-RELATED"/>
    <property type="match status" value="1"/>
</dbReference>
<evidence type="ECO:0000313" key="6">
    <source>
        <dbReference type="Proteomes" id="UP000031512"/>
    </source>
</evidence>
<proteinExistence type="inferred from homology"/>
<dbReference type="OrthoDB" id="5212574at2759"/>
<dbReference type="GO" id="GO:0005524">
    <property type="term" value="F:ATP binding"/>
    <property type="evidence" value="ECO:0007669"/>
    <property type="project" value="UniProtKB-KW"/>
</dbReference>
<evidence type="ECO:0000256" key="3">
    <source>
        <dbReference type="ARBA" id="ARBA00022741"/>
    </source>
</evidence>
<comment type="similarity">
    <text evidence="1">Belongs to the folylpolyglutamate synthase family.</text>
</comment>
<dbReference type="InterPro" id="IPR036565">
    <property type="entry name" value="Mur-like_cat_sf"/>
</dbReference>
<dbReference type="VEuPathDB" id="PiroplasmaDB:BEWA_029820"/>
<sequence>MDGIETKYRRCIELIMKNRYSKNDEFEKALELLKIRRNAFNIIHVSGTNGKSSVSHKISQCLISSGKMVGLYTSPHIWDYNERIKIQGKVISYEDFVRIYERISAVIGGLELHFFSVS</sequence>
<keyword evidence="2 5" id="KW-0436">Ligase</keyword>
<evidence type="ECO:0000256" key="1">
    <source>
        <dbReference type="ARBA" id="ARBA00008276"/>
    </source>
</evidence>
<dbReference type="PANTHER" id="PTHR11136">
    <property type="entry name" value="FOLYLPOLYGLUTAMATE SYNTHASE-RELATED"/>
    <property type="match status" value="1"/>
</dbReference>
<dbReference type="EC" id="6.3.2.17" evidence="5"/>
<dbReference type="RefSeq" id="XP_004829797.1">
    <property type="nucleotide sequence ID" value="XM_004829740.1"/>
</dbReference>
<dbReference type="GO" id="GO:0004326">
    <property type="term" value="F:tetrahydrofolylpolyglutamate synthase activity"/>
    <property type="evidence" value="ECO:0007669"/>
    <property type="project" value="UniProtKB-EC"/>
</dbReference>
<dbReference type="GO" id="GO:0008841">
    <property type="term" value="F:dihydrofolate synthase activity"/>
    <property type="evidence" value="ECO:0007669"/>
    <property type="project" value="TreeGrafter"/>
</dbReference>
<dbReference type="EMBL" id="CP001669">
    <property type="protein sequence ID" value="AFZ80131.1"/>
    <property type="molecule type" value="Genomic_DNA"/>
</dbReference>
<gene>
    <name evidence="5" type="ORF">BEWA_029820</name>
</gene>
<evidence type="ECO:0000256" key="4">
    <source>
        <dbReference type="ARBA" id="ARBA00022840"/>
    </source>
</evidence>